<dbReference type="Pfam" id="PF04677">
    <property type="entry name" value="CwfJ_C_1"/>
    <property type="match status" value="1"/>
</dbReference>
<keyword evidence="6" id="KW-1185">Reference proteome</keyword>
<feature type="region of interest" description="Disordered" evidence="2">
    <location>
        <begin position="49"/>
        <end position="93"/>
    </location>
</feature>
<evidence type="ECO:0000256" key="2">
    <source>
        <dbReference type="SAM" id="MobiDB-lite"/>
    </source>
</evidence>
<feature type="compositionally biased region" description="Polar residues" evidence="2">
    <location>
        <begin position="310"/>
        <end position="319"/>
    </location>
</feature>
<dbReference type="OMA" id="FMKCLTR"/>
<accession>E1ZY59</accession>
<feature type="compositionally biased region" description="Polar residues" evidence="2">
    <location>
        <begin position="327"/>
        <end position="341"/>
    </location>
</feature>
<dbReference type="Proteomes" id="UP000000311">
    <property type="component" value="Unassembled WGS sequence"/>
</dbReference>
<dbReference type="GO" id="GO:0071014">
    <property type="term" value="C:post-mRNA release spliceosomal complex"/>
    <property type="evidence" value="ECO:0007669"/>
    <property type="project" value="TreeGrafter"/>
</dbReference>
<dbReference type="Pfam" id="PF04676">
    <property type="entry name" value="CwfJ_C_2"/>
    <property type="match status" value="1"/>
</dbReference>
<name>E1ZY59_CAMFO</name>
<dbReference type="EMBL" id="GL435171">
    <property type="protein sequence ID" value="EFN73908.1"/>
    <property type="molecule type" value="Genomic_DNA"/>
</dbReference>
<dbReference type="GO" id="GO:0000398">
    <property type="term" value="P:mRNA splicing, via spliceosome"/>
    <property type="evidence" value="ECO:0007669"/>
    <property type="project" value="TreeGrafter"/>
</dbReference>
<dbReference type="InterPro" id="IPR040194">
    <property type="entry name" value="Cwf19-like"/>
</dbReference>
<proteinExistence type="inferred from homology"/>
<feature type="domain" description="Cwf19-like C-terminal" evidence="4">
    <location>
        <begin position="546"/>
        <end position="618"/>
    </location>
</feature>
<sequence>MCGLVDSGSVPFDHVAIDHSQLYRPVPREQLANCTLQIDKVKSNDKDVALTIHRKSSKKSLSKKRKTDKKKSKKHKKKRKCSSSSSETGDSDKVEWVEKKVEDQTSPHNITNLVNDETQKNVLKRDEWMSVESFLPYLSKSDRKKQKSNMKEEDKIFLDKPGQSDRELNPYWKDGGDGLPQINPGRFNNPQVLDANWLKKSLRRAEEQAHRDGKTLEEVATERWGSLETIQSMIINAEKMSNAEQNKLHFKKHYNDGHKNLHRISSSRLRNRSRSKSRSKERTDKYNSDYFSQRHMEKKQSYQRPKANDNYYQQTAHNSTRPKDNDNYYQQNIHGSTSSHIKNWKKDKRDERKHESELIESSKLEETKMENISNIHETDKDKNISILTEAEMNKLGAKIIKAEIMGDNELATQLKVQLEQARKLAAANNTNRQEETVFLTKTDAKGVARPIQPRSQSEQFAESHRKKKTMATHVSGERIRYFADDDKYSLQEMFQREKGRLTNEDEAMFTKLVAKNKDIDDIFEQQIAQTNSEVKQDRRDRSHAIKEHKQLSNQMENCLWCLDSKNMLKHMIVTMDSMICLSLPAYTSLITNQCILTPVQHVACQLQLDEDVWDSLKKALLECETEWSINKKIVDLKNKDIRHAVPNGLSYFMIEFASHPGYAHVIEDEEMFPKNFAEEIIGGMLDLDCNLWRKPKRQSFDEQKAKVLIFTEIWKKHNSP</sequence>
<evidence type="ECO:0000259" key="3">
    <source>
        <dbReference type="Pfam" id="PF04676"/>
    </source>
</evidence>
<feature type="domain" description="Cwf19-like protein C-terminal" evidence="3">
    <location>
        <begin position="626"/>
        <end position="717"/>
    </location>
</feature>
<dbReference type="STRING" id="104421.E1ZY59"/>
<dbReference type="PANTHER" id="PTHR12072">
    <property type="entry name" value="CWF19, CELL CYCLE CONTROL PROTEIN"/>
    <property type="match status" value="1"/>
</dbReference>
<dbReference type="InParanoid" id="E1ZY59"/>
<protein>
    <submittedName>
        <fullName evidence="5">CWF19-like protein 2</fullName>
    </submittedName>
</protein>
<reference evidence="5 6" key="1">
    <citation type="journal article" date="2010" name="Science">
        <title>Genomic comparison of the ants Camponotus floridanus and Harpegnathos saltator.</title>
        <authorList>
            <person name="Bonasio R."/>
            <person name="Zhang G."/>
            <person name="Ye C."/>
            <person name="Mutti N.S."/>
            <person name="Fang X."/>
            <person name="Qin N."/>
            <person name="Donahue G."/>
            <person name="Yang P."/>
            <person name="Li Q."/>
            <person name="Li C."/>
            <person name="Zhang P."/>
            <person name="Huang Z."/>
            <person name="Berger S.L."/>
            <person name="Reinberg D."/>
            <person name="Wang J."/>
            <person name="Liebig J."/>
        </authorList>
    </citation>
    <scope>NUCLEOTIDE SEQUENCE [LARGE SCALE GENOMIC DNA]</scope>
    <source>
        <strain evidence="6">C129</strain>
    </source>
</reference>
<dbReference type="OrthoDB" id="2113965at2759"/>
<evidence type="ECO:0000313" key="6">
    <source>
        <dbReference type="Proteomes" id="UP000000311"/>
    </source>
</evidence>
<feature type="compositionally biased region" description="Basic and acidic residues" evidence="2">
    <location>
        <begin position="347"/>
        <end position="365"/>
    </location>
</feature>
<dbReference type="InterPro" id="IPR006767">
    <property type="entry name" value="Cwf19-like_C_dom-2"/>
</dbReference>
<dbReference type="FunCoup" id="E1ZY59">
    <property type="interactions" value="1730"/>
</dbReference>
<organism evidence="6">
    <name type="scientific">Camponotus floridanus</name>
    <name type="common">Florida carpenter ant</name>
    <dbReference type="NCBI Taxonomy" id="104421"/>
    <lineage>
        <taxon>Eukaryota</taxon>
        <taxon>Metazoa</taxon>
        <taxon>Ecdysozoa</taxon>
        <taxon>Arthropoda</taxon>
        <taxon>Hexapoda</taxon>
        <taxon>Insecta</taxon>
        <taxon>Pterygota</taxon>
        <taxon>Neoptera</taxon>
        <taxon>Endopterygota</taxon>
        <taxon>Hymenoptera</taxon>
        <taxon>Apocrita</taxon>
        <taxon>Aculeata</taxon>
        <taxon>Formicoidea</taxon>
        <taxon>Formicidae</taxon>
        <taxon>Formicinae</taxon>
        <taxon>Camponotus</taxon>
    </lineage>
</organism>
<evidence type="ECO:0000313" key="5">
    <source>
        <dbReference type="EMBL" id="EFN73908.1"/>
    </source>
</evidence>
<dbReference type="AlphaFoldDB" id="E1ZY59"/>
<evidence type="ECO:0000259" key="4">
    <source>
        <dbReference type="Pfam" id="PF04677"/>
    </source>
</evidence>
<feature type="region of interest" description="Disordered" evidence="2">
    <location>
        <begin position="253"/>
        <end position="365"/>
    </location>
</feature>
<feature type="compositionally biased region" description="Basic and acidic residues" evidence="2">
    <location>
        <begin position="278"/>
        <end position="300"/>
    </location>
</feature>
<evidence type="ECO:0000256" key="1">
    <source>
        <dbReference type="ARBA" id="ARBA00006795"/>
    </source>
</evidence>
<comment type="similarity">
    <text evidence="1">Belongs to the CWF19 family.</text>
</comment>
<gene>
    <name evidence="5" type="ORF">EAG_10012</name>
</gene>
<feature type="compositionally biased region" description="Basic residues" evidence="2">
    <location>
        <begin position="52"/>
        <end position="81"/>
    </location>
</feature>
<dbReference type="InterPro" id="IPR006768">
    <property type="entry name" value="Cwf19-like_C_dom-1"/>
</dbReference>
<dbReference type="PANTHER" id="PTHR12072:SF5">
    <property type="entry name" value="CWF19-LIKE PROTEIN 2"/>
    <property type="match status" value="1"/>
</dbReference>
<feature type="region of interest" description="Disordered" evidence="2">
    <location>
        <begin position="447"/>
        <end position="471"/>
    </location>
</feature>